<protein>
    <submittedName>
        <fullName evidence="1">SFRICE_036436</fullName>
    </submittedName>
</protein>
<gene>
    <name evidence="1" type="ORF">SFRICE_036436</name>
</gene>
<proteinExistence type="predicted"/>
<organism evidence="1">
    <name type="scientific">Spodoptera frugiperda</name>
    <name type="common">Fall armyworm</name>
    <dbReference type="NCBI Taxonomy" id="7108"/>
    <lineage>
        <taxon>Eukaryota</taxon>
        <taxon>Metazoa</taxon>
        <taxon>Ecdysozoa</taxon>
        <taxon>Arthropoda</taxon>
        <taxon>Hexapoda</taxon>
        <taxon>Insecta</taxon>
        <taxon>Pterygota</taxon>
        <taxon>Neoptera</taxon>
        <taxon>Endopterygota</taxon>
        <taxon>Lepidoptera</taxon>
        <taxon>Glossata</taxon>
        <taxon>Ditrysia</taxon>
        <taxon>Noctuoidea</taxon>
        <taxon>Noctuidae</taxon>
        <taxon>Amphipyrinae</taxon>
        <taxon>Spodoptera</taxon>
    </lineage>
</organism>
<reference evidence="1" key="1">
    <citation type="submission" date="2016-07" db="EMBL/GenBank/DDBJ databases">
        <authorList>
            <person name="Bretaudeau A."/>
        </authorList>
    </citation>
    <scope>NUCLEOTIDE SEQUENCE</scope>
    <source>
        <strain evidence="1">Rice</strain>
        <tissue evidence="1">Whole body</tissue>
    </source>
</reference>
<evidence type="ECO:0000313" key="1">
    <source>
        <dbReference type="EMBL" id="SOQ58775.1"/>
    </source>
</evidence>
<name>A0A2H1X0C2_SPOFR</name>
<dbReference type="EMBL" id="ODYU01012457">
    <property type="protein sequence ID" value="SOQ58775.1"/>
    <property type="molecule type" value="Genomic_DNA"/>
</dbReference>
<accession>A0A2H1X0C2</accession>
<sequence length="100" mass="11549">MRYIYCVVYKRVQWRILIFYLFEAVDNGGFYANAASALHHIPSEVSKKNKQDEPVVHYTLISTSKPQAGTEYRLPSRSTAKTRVRPADITARHLIFYVKG</sequence>
<dbReference type="AlphaFoldDB" id="A0A2H1X0C2"/>